<dbReference type="GO" id="GO:0006302">
    <property type="term" value="P:double-strand break repair"/>
    <property type="evidence" value="ECO:0007669"/>
    <property type="project" value="TreeGrafter"/>
</dbReference>
<gene>
    <name evidence="5" type="ORF">SAC06_05710</name>
</gene>
<dbReference type="GO" id="GO:0003677">
    <property type="term" value="F:DNA binding"/>
    <property type="evidence" value="ECO:0007669"/>
    <property type="project" value="UniProtKB-KW"/>
</dbReference>
<dbReference type="InterPro" id="IPR027417">
    <property type="entry name" value="P-loop_NTPase"/>
</dbReference>
<dbReference type="SUPFAM" id="SSF52540">
    <property type="entry name" value="P-loop containing nucleoside triphosphate hydrolases"/>
    <property type="match status" value="1"/>
</dbReference>
<evidence type="ECO:0000259" key="4">
    <source>
        <dbReference type="Pfam" id="PF17764"/>
    </source>
</evidence>
<keyword evidence="1" id="KW-0547">Nucleotide-binding</keyword>
<dbReference type="Gene3D" id="3.40.1440.60">
    <property type="entry name" value="PriA, 3(prime) DNA-binding domain"/>
    <property type="match status" value="1"/>
</dbReference>
<dbReference type="EMBL" id="CP138335">
    <property type="protein sequence ID" value="XBW07153.1"/>
    <property type="molecule type" value="Genomic_DNA"/>
</dbReference>
<dbReference type="Gene3D" id="3.40.50.300">
    <property type="entry name" value="P-loop containing nucleotide triphosphate hydrolases"/>
    <property type="match status" value="1"/>
</dbReference>
<accession>A0AAU7V4C1</accession>
<dbReference type="RefSeq" id="WP_350257359.1">
    <property type="nucleotide sequence ID" value="NZ_CP138335.1"/>
</dbReference>
<reference evidence="5" key="1">
    <citation type="submission" date="2023-11" db="EMBL/GenBank/DDBJ databases">
        <title>Scrofimicrobium hongkongense sp. nov., isolated from a patient with peritonitis.</title>
        <authorList>
            <person name="Lao H.Y."/>
            <person name="Wong A.Y.P."/>
            <person name="Ng T.L."/>
            <person name="Wong R.Y.L."/>
            <person name="Yau M.C.Y."/>
            <person name="Lam J.Y.W."/>
            <person name="Siu G.K.H."/>
        </authorList>
    </citation>
    <scope>NUCLEOTIDE SEQUENCE</scope>
    <source>
        <strain evidence="5">R131</strain>
    </source>
</reference>
<dbReference type="KEGG" id="sapp:SAC06_05710"/>
<evidence type="ECO:0000313" key="5">
    <source>
        <dbReference type="EMBL" id="XBW07153.1"/>
    </source>
</evidence>
<dbReference type="AlphaFoldDB" id="A0AAU7V4C1"/>
<feature type="domain" description="Primosomal protein N' 3' DNA-binding" evidence="4">
    <location>
        <begin position="9"/>
        <end position="103"/>
    </location>
</feature>
<keyword evidence="2" id="KW-0067">ATP-binding</keyword>
<keyword evidence="3" id="KW-0238">DNA-binding</keyword>
<organism evidence="5">
    <name type="scientific">Scrofimicrobium appendicitidis</name>
    <dbReference type="NCBI Taxonomy" id="3079930"/>
    <lineage>
        <taxon>Bacteria</taxon>
        <taxon>Bacillati</taxon>
        <taxon>Actinomycetota</taxon>
        <taxon>Actinomycetes</taxon>
        <taxon>Actinomycetales</taxon>
        <taxon>Actinomycetaceae</taxon>
        <taxon>Scrofimicrobium</taxon>
    </lineage>
</organism>
<dbReference type="GO" id="GO:0006270">
    <property type="term" value="P:DNA replication initiation"/>
    <property type="evidence" value="ECO:0007669"/>
    <property type="project" value="TreeGrafter"/>
</dbReference>
<proteinExistence type="predicted"/>
<dbReference type="GO" id="GO:0006310">
    <property type="term" value="P:DNA recombination"/>
    <property type="evidence" value="ECO:0007669"/>
    <property type="project" value="TreeGrafter"/>
</dbReference>
<name>A0AAU7V4C1_9ACTO</name>
<dbReference type="Pfam" id="PF17764">
    <property type="entry name" value="PriA_3primeBD"/>
    <property type="match status" value="1"/>
</dbReference>
<protein>
    <recommendedName>
        <fullName evidence="4">Primosomal protein N' 3' DNA-binding domain-containing protein</fullName>
    </recommendedName>
</protein>
<evidence type="ECO:0000256" key="1">
    <source>
        <dbReference type="ARBA" id="ARBA00022741"/>
    </source>
</evidence>
<dbReference type="GO" id="GO:0005524">
    <property type="term" value="F:ATP binding"/>
    <property type="evidence" value="ECO:0007669"/>
    <property type="project" value="UniProtKB-KW"/>
</dbReference>
<sequence length="647" mass="70220">MIARVLIDLDVPHLDRPFDYSIPDSLLASVQVGSLVRVKWGNRRISGWVVELGETSTHEGELSPLLRVLSVQPLFTPAMLQTYRYLAARFAVNLSQVLSLAQPARRQKIEQLLAGATRPVRADWSPAAAVPEYGDWVELLASGPLPRAVVQTVPHRQFSALHALVAECARREIPVIVTAPTLAGAKEIHRRLSEAFSPEVIGLQASELPQTTRYEVQLRTLRGHYLAVVGTRSAIWAPFTKPALQVVWEDGSAHYRERRTPQVDVLDVAVARARWEGYGLVVASLDRSVKAEALVQSGWARSFVPSPTVVRAHTPRIQVVGTDEFEREGMAVLSTVPNAAYQAIRTGLSAGPVLVQVMGVGHFLVLACPACHVRPRCVSCGKLLELTGPPAEAVGHCAGCGATNSVARCLACGHPNLTVLEVGAERTARELGRAFPQTDVVISTSTTKIRRRIRPKPQLVVATAGAEPAVRGGYEAVVVLEASRLAYADRLGAEEEALRRWFYTFALARPGGQGVLSGDVPLEVERALVLWRPTEFAEAAWEERKEIGLYPARWIVALEGPAPAINDILTQLETLPLSPAEPGLQIFGYTPTETDEVRAIVACQAGQALSLMAHLKAMAVARSLRRGPKVKVVVNPPDLFGGTEGLR</sequence>
<dbReference type="InterPro" id="IPR042115">
    <property type="entry name" value="PriA_3primeBD_sf"/>
</dbReference>
<evidence type="ECO:0000256" key="2">
    <source>
        <dbReference type="ARBA" id="ARBA00022840"/>
    </source>
</evidence>
<dbReference type="PANTHER" id="PTHR30580">
    <property type="entry name" value="PRIMOSOMAL PROTEIN N"/>
    <property type="match status" value="1"/>
</dbReference>
<dbReference type="InterPro" id="IPR041222">
    <property type="entry name" value="PriA_3primeBD"/>
</dbReference>
<evidence type="ECO:0000256" key="3">
    <source>
        <dbReference type="ARBA" id="ARBA00023125"/>
    </source>
</evidence>
<dbReference type="GO" id="GO:0043138">
    <property type="term" value="F:3'-5' DNA helicase activity"/>
    <property type="evidence" value="ECO:0007669"/>
    <property type="project" value="TreeGrafter"/>
</dbReference>
<dbReference type="PANTHER" id="PTHR30580:SF0">
    <property type="entry name" value="PRIMOSOMAL PROTEIN N"/>
    <property type="match status" value="1"/>
</dbReference>